<evidence type="ECO:0000313" key="15">
    <source>
        <dbReference type="Proteomes" id="UP001595892"/>
    </source>
</evidence>
<feature type="signal peptide" evidence="13">
    <location>
        <begin position="1"/>
        <end position="24"/>
    </location>
</feature>
<dbReference type="PIRSF" id="PIRSF006268">
    <property type="entry name" value="ApbE"/>
    <property type="match status" value="1"/>
</dbReference>
<dbReference type="SUPFAM" id="SSF143631">
    <property type="entry name" value="ApbE-like"/>
    <property type="match status" value="1"/>
</dbReference>
<keyword evidence="9 12" id="KW-0460">Magnesium</keyword>
<feature type="chain" id="PRO_5045417228" description="FAD:protein FMN transferase" evidence="13">
    <location>
        <begin position="25"/>
        <end position="342"/>
    </location>
</feature>
<dbReference type="InterPro" id="IPR024932">
    <property type="entry name" value="ApbE"/>
</dbReference>
<evidence type="ECO:0000256" key="4">
    <source>
        <dbReference type="ARBA" id="ARBA00016337"/>
    </source>
</evidence>
<dbReference type="RefSeq" id="WP_377004744.1">
    <property type="nucleotide sequence ID" value="NZ_JBHSGG010000030.1"/>
</dbReference>
<evidence type="ECO:0000256" key="9">
    <source>
        <dbReference type="ARBA" id="ARBA00022842"/>
    </source>
</evidence>
<evidence type="ECO:0000256" key="2">
    <source>
        <dbReference type="ARBA" id="ARBA00008282"/>
    </source>
</evidence>
<evidence type="ECO:0000256" key="13">
    <source>
        <dbReference type="SAM" id="SignalP"/>
    </source>
</evidence>
<dbReference type="InterPro" id="IPR003374">
    <property type="entry name" value="ApbE-like_sf"/>
</dbReference>
<reference evidence="15" key="1">
    <citation type="journal article" date="2019" name="Int. J. Syst. Evol. Microbiol.">
        <title>The Global Catalogue of Microorganisms (GCM) 10K type strain sequencing project: providing services to taxonomists for standard genome sequencing and annotation.</title>
        <authorList>
            <consortium name="The Broad Institute Genomics Platform"/>
            <consortium name="The Broad Institute Genome Sequencing Center for Infectious Disease"/>
            <person name="Wu L."/>
            <person name="Ma J."/>
        </authorList>
    </citation>
    <scope>NUCLEOTIDE SEQUENCE [LARGE SCALE GENOMIC DNA]</scope>
    <source>
        <strain evidence="15">CGMCC 1.13574</strain>
    </source>
</reference>
<dbReference type="PANTHER" id="PTHR30040">
    <property type="entry name" value="THIAMINE BIOSYNTHESIS LIPOPROTEIN APBE"/>
    <property type="match status" value="1"/>
</dbReference>
<keyword evidence="8 12" id="KW-0274">FAD</keyword>
<sequence>MRPLHALRAWLFAALALAASVAGAGERVRAFAGESMGTTWSVQVVAPADVDDDTLRGAVEAEFAAIVAQMSAWEPDSDLARFNAAPAGSRHALPAPLSDVLAYALALAEATGGAFDPTVGALTEAWGFGTGAPRTAPPSAEALAGARARVGWQRLDFDPATGGATQPGGLLLDVNALVPGFAADRAGARLAALGATASLVEIGGEFRARGSKPDGSPWRIAVELPPDAHGVEGRRAAVVALRDAAAGSSGDYRAYFEHAGRRYGHTLDPRTGEPVAHGLAAVTVLDAEAMHADAQAAAIMVLGPRAGWRWARRQGLAALLVERRGDGFRVRTTPQFRRALAR</sequence>
<keyword evidence="15" id="KW-1185">Reference proteome</keyword>
<dbReference type="GO" id="GO:0016740">
    <property type="term" value="F:transferase activity"/>
    <property type="evidence" value="ECO:0007669"/>
    <property type="project" value="UniProtKB-KW"/>
</dbReference>
<evidence type="ECO:0000256" key="10">
    <source>
        <dbReference type="ARBA" id="ARBA00031306"/>
    </source>
</evidence>
<accession>A0ABV9NNV0</accession>
<keyword evidence="7 12" id="KW-0479">Metal-binding</keyword>
<comment type="caution">
    <text evidence="14">The sequence shown here is derived from an EMBL/GenBank/DDBJ whole genome shotgun (WGS) entry which is preliminary data.</text>
</comment>
<gene>
    <name evidence="14" type="ORF">ACFO3Q_11040</name>
</gene>
<evidence type="ECO:0000256" key="11">
    <source>
        <dbReference type="ARBA" id="ARBA00048540"/>
    </source>
</evidence>
<evidence type="ECO:0000256" key="12">
    <source>
        <dbReference type="PIRNR" id="PIRNR006268"/>
    </source>
</evidence>
<comment type="cofactor">
    <cofactor evidence="1">
        <name>Mg(2+)</name>
        <dbReference type="ChEBI" id="CHEBI:18420"/>
    </cofactor>
</comment>
<dbReference type="Pfam" id="PF02424">
    <property type="entry name" value="ApbE"/>
    <property type="match status" value="1"/>
</dbReference>
<comment type="similarity">
    <text evidence="2 12">Belongs to the ApbE family.</text>
</comment>
<evidence type="ECO:0000256" key="1">
    <source>
        <dbReference type="ARBA" id="ARBA00001946"/>
    </source>
</evidence>
<evidence type="ECO:0000256" key="6">
    <source>
        <dbReference type="ARBA" id="ARBA00022679"/>
    </source>
</evidence>
<evidence type="ECO:0000313" key="14">
    <source>
        <dbReference type="EMBL" id="MFC4728705.1"/>
    </source>
</evidence>
<keyword evidence="13" id="KW-0732">Signal</keyword>
<proteinExistence type="inferred from homology"/>
<evidence type="ECO:0000256" key="5">
    <source>
        <dbReference type="ARBA" id="ARBA00022630"/>
    </source>
</evidence>
<evidence type="ECO:0000256" key="3">
    <source>
        <dbReference type="ARBA" id="ARBA00011955"/>
    </source>
</evidence>
<organism evidence="14 15">
    <name type="scientific">Coralloluteibacterium thermophilum</name>
    <dbReference type="NCBI Taxonomy" id="2707049"/>
    <lineage>
        <taxon>Bacteria</taxon>
        <taxon>Pseudomonadati</taxon>
        <taxon>Pseudomonadota</taxon>
        <taxon>Gammaproteobacteria</taxon>
        <taxon>Lysobacterales</taxon>
        <taxon>Lysobacteraceae</taxon>
        <taxon>Coralloluteibacterium</taxon>
    </lineage>
</organism>
<keyword evidence="6 12" id="KW-0808">Transferase</keyword>
<dbReference type="EC" id="2.7.1.180" evidence="3 12"/>
<comment type="catalytic activity">
    <reaction evidence="11 12">
        <text>L-threonyl-[protein] + FAD = FMN-L-threonyl-[protein] + AMP + H(+)</text>
        <dbReference type="Rhea" id="RHEA:36847"/>
        <dbReference type="Rhea" id="RHEA-COMP:11060"/>
        <dbReference type="Rhea" id="RHEA-COMP:11061"/>
        <dbReference type="ChEBI" id="CHEBI:15378"/>
        <dbReference type="ChEBI" id="CHEBI:30013"/>
        <dbReference type="ChEBI" id="CHEBI:57692"/>
        <dbReference type="ChEBI" id="CHEBI:74257"/>
        <dbReference type="ChEBI" id="CHEBI:456215"/>
        <dbReference type="EC" id="2.7.1.180"/>
    </reaction>
</comment>
<evidence type="ECO:0000256" key="7">
    <source>
        <dbReference type="ARBA" id="ARBA00022723"/>
    </source>
</evidence>
<dbReference type="Proteomes" id="UP001595892">
    <property type="component" value="Unassembled WGS sequence"/>
</dbReference>
<protein>
    <recommendedName>
        <fullName evidence="4 12">FAD:protein FMN transferase</fullName>
        <ecNumber evidence="3 12">2.7.1.180</ecNumber>
    </recommendedName>
    <alternativeName>
        <fullName evidence="10 12">Flavin transferase</fullName>
    </alternativeName>
</protein>
<dbReference type="PANTHER" id="PTHR30040:SF2">
    <property type="entry name" value="FAD:PROTEIN FMN TRANSFERASE"/>
    <property type="match status" value="1"/>
</dbReference>
<name>A0ABV9NNV0_9GAMM</name>
<keyword evidence="5 12" id="KW-0285">Flavoprotein</keyword>
<evidence type="ECO:0000256" key="8">
    <source>
        <dbReference type="ARBA" id="ARBA00022827"/>
    </source>
</evidence>
<dbReference type="EMBL" id="JBHSGG010000030">
    <property type="protein sequence ID" value="MFC4728705.1"/>
    <property type="molecule type" value="Genomic_DNA"/>
</dbReference>
<dbReference type="Gene3D" id="3.10.520.10">
    <property type="entry name" value="ApbE-like domains"/>
    <property type="match status" value="1"/>
</dbReference>